<feature type="domain" description="Tyrosine-protein phosphatase" evidence="5">
    <location>
        <begin position="19"/>
        <end position="167"/>
    </location>
</feature>
<dbReference type="Pfam" id="PF00782">
    <property type="entry name" value="DSPc"/>
    <property type="match status" value="1"/>
</dbReference>
<dbReference type="SUPFAM" id="SSF52799">
    <property type="entry name" value="(Phosphotyrosine protein) phosphatases II"/>
    <property type="match status" value="1"/>
</dbReference>
<evidence type="ECO:0000256" key="3">
    <source>
        <dbReference type="ARBA" id="ARBA00022801"/>
    </source>
</evidence>
<dbReference type="PANTHER" id="PTHR10159:SF519">
    <property type="entry name" value="DUAL SPECIFICITY PROTEIN PHOSPHATASE MPK3"/>
    <property type="match status" value="1"/>
</dbReference>
<evidence type="ECO:0000256" key="4">
    <source>
        <dbReference type="ARBA" id="ARBA00022912"/>
    </source>
</evidence>
<dbReference type="AlphaFoldDB" id="X6PEN3"/>
<dbReference type="GO" id="GO:0043409">
    <property type="term" value="P:negative regulation of MAPK cascade"/>
    <property type="evidence" value="ECO:0007669"/>
    <property type="project" value="TreeGrafter"/>
</dbReference>
<evidence type="ECO:0000256" key="1">
    <source>
        <dbReference type="ARBA" id="ARBA00008601"/>
    </source>
</evidence>
<dbReference type="PROSITE" id="PS50054">
    <property type="entry name" value="TYR_PHOSPHATASE_DUAL"/>
    <property type="match status" value="1"/>
</dbReference>
<dbReference type="InterPro" id="IPR000340">
    <property type="entry name" value="Dual-sp_phosphatase_cat-dom"/>
</dbReference>
<protein>
    <recommendedName>
        <fullName evidence="2">protein-tyrosine-phosphatase</fullName>
        <ecNumber evidence="2">3.1.3.48</ecNumber>
    </recommendedName>
</protein>
<accession>X6PEN3</accession>
<dbReference type="SMART" id="SM00195">
    <property type="entry name" value="DSPc"/>
    <property type="match status" value="1"/>
</dbReference>
<keyword evidence="3" id="KW-0378">Hydrolase</keyword>
<dbReference type="GO" id="GO:0005737">
    <property type="term" value="C:cytoplasm"/>
    <property type="evidence" value="ECO:0007669"/>
    <property type="project" value="TreeGrafter"/>
</dbReference>
<keyword evidence="4" id="KW-0904">Protein phosphatase</keyword>
<comment type="similarity">
    <text evidence="1">Belongs to the protein-tyrosine phosphatase family. Non-receptor class dual specificity subfamily.</text>
</comment>
<dbReference type="OMA" id="CAYEVEN"/>
<dbReference type="InterPro" id="IPR029021">
    <property type="entry name" value="Prot-tyrosine_phosphatase-like"/>
</dbReference>
<dbReference type="Gene3D" id="3.90.190.10">
    <property type="entry name" value="Protein tyrosine phosphatase superfamily"/>
    <property type="match status" value="1"/>
</dbReference>
<dbReference type="GO" id="GO:0004725">
    <property type="term" value="F:protein tyrosine phosphatase activity"/>
    <property type="evidence" value="ECO:0007669"/>
    <property type="project" value="UniProtKB-EC"/>
</dbReference>
<evidence type="ECO:0000313" key="6">
    <source>
        <dbReference type="EMBL" id="ETO36940.1"/>
    </source>
</evidence>
<dbReference type="OrthoDB" id="165342at2759"/>
<keyword evidence="7" id="KW-1185">Reference proteome</keyword>
<dbReference type="InterPro" id="IPR020422">
    <property type="entry name" value="TYR_PHOSPHATASE_DUAL_dom"/>
</dbReference>
<dbReference type="EC" id="3.1.3.48" evidence="2"/>
<reference evidence="6 7" key="1">
    <citation type="journal article" date="2013" name="Curr. Biol.">
        <title>The Genome of the Foraminiferan Reticulomyxa filosa.</title>
        <authorList>
            <person name="Glockner G."/>
            <person name="Hulsmann N."/>
            <person name="Schleicher M."/>
            <person name="Noegel A.A."/>
            <person name="Eichinger L."/>
            <person name="Gallinger C."/>
            <person name="Pawlowski J."/>
            <person name="Sierra R."/>
            <person name="Euteneuer U."/>
            <person name="Pillet L."/>
            <person name="Moustafa A."/>
            <person name="Platzer M."/>
            <person name="Groth M."/>
            <person name="Szafranski K."/>
            <person name="Schliwa M."/>
        </authorList>
    </citation>
    <scope>NUCLEOTIDE SEQUENCE [LARGE SCALE GENOMIC DNA]</scope>
</reference>
<name>X6PEN3_RETFI</name>
<comment type="caution">
    <text evidence="6">The sequence shown here is derived from an EMBL/GenBank/DDBJ whole genome shotgun (WGS) entry which is preliminary data.</text>
</comment>
<dbReference type="Proteomes" id="UP000023152">
    <property type="component" value="Unassembled WGS sequence"/>
</dbReference>
<dbReference type="PANTHER" id="PTHR10159">
    <property type="entry name" value="DUAL SPECIFICITY PROTEIN PHOSPHATASE"/>
    <property type="match status" value="1"/>
</dbReference>
<evidence type="ECO:0000313" key="7">
    <source>
        <dbReference type="Proteomes" id="UP000023152"/>
    </source>
</evidence>
<dbReference type="CDD" id="cd14498">
    <property type="entry name" value="DSP"/>
    <property type="match status" value="1"/>
</dbReference>
<evidence type="ECO:0000256" key="2">
    <source>
        <dbReference type="ARBA" id="ARBA00013064"/>
    </source>
</evidence>
<organism evidence="6 7">
    <name type="scientific">Reticulomyxa filosa</name>
    <dbReference type="NCBI Taxonomy" id="46433"/>
    <lineage>
        <taxon>Eukaryota</taxon>
        <taxon>Sar</taxon>
        <taxon>Rhizaria</taxon>
        <taxon>Retaria</taxon>
        <taxon>Foraminifera</taxon>
        <taxon>Monothalamids</taxon>
        <taxon>Reticulomyxidae</taxon>
        <taxon>Reticulomyxa</taxon>
    </lineage>
</organism>
<gene>
    <name evidence="6" type="ORF">RFI_00122</name>
</gene>
<sequence>MTALSAAESNEDIEQPLHAPTKILDYLYLGDKRQAYNEKLLQTIGITHIFACISTFFSQEDNKVIQIKCSPMDDRGNSNLPSHVAKAIKFVKKAQEWEAENKVPAKILVYCSLSVNRSPSLVLGILMELHKMTLKEAYKFVSSKHSKVCIHDKYMSQLREFDKQIFGEYSTKENELPTTSSVMAEVVAKLRQNQQDDSME</sequence>
<dbReference type="EMBL" id="ASPP01000121">
    <property type="protein sequence ID" value="ETO36940.1"/>
    <property type="molecule type" value="Genomic_DNA"/>
</dbReference>
<proteinExistence type="inferred from homology"/>
<evidence type="ECO:0000259" key="5">
    <source>
        <dbReference type="PROSITE" id="PS50054"/>
    </source>
</evidence>